<name>A0ABX2QE91_9HYPH</name>
<dbReference type="PANTHER" id="PTHR40661:SF3">
    <property type="entry name" value="FELS-1 PROPHAGE TRANSCRIPTIONAL REGULATOR"/>
    <property type="match status" value="1"/>
</dbReference>
<dbReference type="Gene3D" id="1.10.260.40">
    <property type="entry name" value="lambda repressor-like DNA-binding domains"/>
    <property type="match status" value="1"/>
</dbReference>
<dbReference type="SUPFAM" id="SSF51306">
    <property type="entry name" value="LexA/Signal peptidase"/>
    <property type="match status" value="1"/>
</dbReference>
<comment type="caution">
    <text evidence="5">The sequence shown here is derived from an EMBL/GenBank/DDBJ whole genome shotgun (WGS) entry which is preliminary data.</text>
</comment>
<protein>
    <submittedName>
        <fullName evidence="5">LexA family transcriptional regulator</fullName>
    </submittedName>
</protein>
<dbReference type="Gene3D" id="2.10.109.10">
    <property type="entry name" value="Umud Fragment, subunit A"/>
    <property type="match status" value="1"/>
</dbReference>
<sequence length="212" mass="23171">MGNNLKNLRIQSNLTQEEAADEVGVSKSQYVKLERGERRLTADYIGRLAKAFGVRPADILEGSTPDTVPLMGYIGAGAEIMPEFEQVPPEGIEQIHVPFPLPDEMVAFRVRGDSMLPVYKNGATVIVYREQKRPLDAFYGEDAAVRTADGRRFIKTIMKGISGVNLMSWNAAPIENVHLEWIGEIFAVLPGSGLSSINKSGGLQGRLRLGAS</sequence>
<keyword evidence="2" id="KW-0238">DNA-binding</keyword>
<dbReference type="InterPro" id="IPR039418">
    <property type="entry name" value="LexA-like"/>
</dbReference>
<evidence type="ECO:0000256" key="1">
    <source>
        <dbReference type="ARBA" id="ARBA00023015"/>
    </source>
</evidence>
<feature type="domain" description="HTH cro/C1-type" evidence="4">
    <location>
        <begin position="5"/>
        <end position="59"/>
    </location>
</feature>
<dbReference type="InterPro" id="IPR015927">
    <property type="entry name" value="Peptidase_S24_S26A/B/C"/>
</dbReference>
<keyword evidence="6" id="KW-1185">Reference proteome</keyword>
<gene>
    <name evidence="5" type="ORF">HV823_12455</name>
</gene>
<keyword evidence="1" id="KW-0805">Transcription regulation</keyword>
<organism evidence="5 6">
    <name type="scientific">Mycoplana rhizolycopersici</name>
    <dbReference type="NCBI Taxonomy" id="2746702"/>
    <lineage>
        <taxon>Bacteria</taxon>
        <taxon>Pseudomonadati</taxon>
        <taxon>Pseudomonadota</taxon>
        <taxon>Alphaproteobacteria</taxon>
        <taxon>Hyphomicrobiales</taxon>
        <taxon>Rhizobiaceae</taxon>
        <taxon>Mycoplana</taxon>
    </lineage>
</organism>
<dbReference type="CDD" id="cd06529">
    <property type="entry name" value="S24_LexA-like"/>
    <property type="match status" value="1"/>
</dbReference>
<proteinExistence type="predicted"/>
<dbReference type="CDD" id="cd00093">
    <property type="entry name" value="HTH_XRE"/>
    <property type="match status" value="1"/>
</dbReference>
<dbReference type="SMART" id="SM00530">
    <property type="entry name" value="HTH_XRE"/>
    <property type="match status" value="1"/>
</dbReference>
<evidence type="ECO:0000256" key="2">
    <source>
        <dbReference type="ARBA" id="ARBA00023125"/>
    </source>
</evidence>
<dbReference type="InterPro" id="IPR036286">
    <property type="entry name" value="LexA/Signal_pep-like_sf"/>
</dbReference>
<evidence type="ECO:0000313" key="6">
    <source>
        <dbReference type="Proteomes" id="UP000659172"/>
    </source>
</evidence>
<accession>A0ABX2QE91</accession>
<dbReference type="PANTHER" id="PTHR40661">
    <property type="match status" value="1"/>
</dbReference>
<dbReference type="Proteomes" id="UP000659172">
    <property type="component" value="Unassembled WGS sequence"/>
</dbReference>
<dbReference type="PROSITE" id="PS50943">
    <property type="entry name" value="HTH_CROC1"/>
    <property type="match status" value="1"/>
</dbReference>
<keyword evidence="3" id="KW-0804">Transcription</keyword>
<dbReference type="RefSeq" id="WP_176950030.1">
    <property type="nucleotide sequence ID" value="NZ_JABXYK010000006.1"/>
</dbReference>
<evidence type="ECO:0000259" key="4">
    <source>
        <dbReference type="PROSITE" id="PS50943"/>
    </source>
</evidence>
<reference evidence="5 6" key="1">
    <citation type="submission" date="2020-06" db="EMBL/GenBank/DDBJ databases">
        <title>Rhizobium sp.nov. isolated from the tomato plant.</title>
        <authorList>
            <person name="Thin K.K."/>
            <person name="Zhang X."/>
            <person name="He S."/>
        </authorList>
    </citation>
    <scope>NUCLEOTIDE SEQUENCE [LARGE SCALE GENOMIC DNA]</scope>
    <source>
        <strain evidence="5 6">DBTS2</strain>
    </source>
</reference>
<dbReference type="Pfam" id="PF00717">
    <property type="entry name" value="Peptidase_S24"/>
    <property type="match status" value="1"/>
</dbReference>
<dbReference type="EMBL" id="JABXYK010000006">
    <property type="protein sequence ID" value="NVP56063.1"/>
    <property type="molecule type" value="Genomic_DNA"/>
</dbReference>
<evidence type="ECO:0000313" key="5">
    <source>
        <dbReference type="EMBL" id="NVP56063.1"/>
    </source>
</evidence>
<dbReference type="Pfam" id="PF01381">
    <property type="entry name" value="HTH_3"/>
    <property type="match status" value="1"/>
</dbReference>
<evidence type="ECO:0000256" key="3">
    <source>
        <dbReference type="ARBA" id="ARBA00023163"/>
    </source>
</evidence>
<dbReference type="InterPro" id="IPR001387">
    <property type="entry name" value="Cro/C1-type_HTH"/>
</dbReference>
<dbReference type="SUPFAM" id="SSF47413">
    <property type="entry name" value="lambda repressor-like DNA-binding domains"/>
    <property type="match status" value="1"/>
</dbReference>
<dbReference type="InterPro" id="IPR010982">
    <property type="entry name" value="Lambda_DNA-bd_dom_sf"/>
</dbReference>